<feature type="transmembrane region" description="Helical" evidence="1">
    <location>
        <begin position="119"/>
        <end position="144"/>
    </location>
</feature>
<evidence type="ECO:0000256" key="1">
    <source>
        <dbReference type="SAM" id="Phobius"/>
    </source>
</evidence>
<keyword evidence="1" id="KW-0472">Membrane</keyword>
<sequence length="260" mass="29791">MEETVIEKSDFKEIPQQKIYSEKAIRAGTFLGGPLVAGYFLSENFKAFNDFEKVKTTWIITLISTVIIFALIFIIPENINIPNIVFPLIYTGIAAYFIKQYQEKNINEHLKNGGEEFGWGRTIGVSIAGCILTFAVIFSIFFAIDTINNPSYTETSKTYGTMNHEIVYEDNVKVEEADKIAEAFEKTTFFDQYQTKFVHLRKDGNTYEISISCTESIKSNPTDYLAFVELRNNMQQLFPNNKIIFNLVVDNLDNVVKRIE</sequence>
<comment type="caution">
    <text evidence="2">The sequence shown here is derived from an EMBL/GenBank/DDBJ whole genome shotgun (WGS) entry which is preliminary data.</text>
</comment>
<keyword evidence="3" id="KW-1185">Reference proteome</keyword>
<protein>
    <submittedName>
        <fullName evidence="2">Uncharacterized protein</fullName>
    </submittedName>
</protein>
<evidence type="ECO:0000313" key="2">
    <source>
        <dbReference type="EMBL" id="GAA3777358.1"/>
    </source>
</evidence>
<reference evidence="3" key="1">
    <citation type="journal article" date="2019" name="Int. J. Syst. Evol. Microbiol.">
        <title>The Global Catalogue of Microorganisms (GCM) 10K type strain sequencing project: providing services to taxonomists for standard genome sequencing and annotation.</title>
        <authorList>
            <consortium name="The Broad Institute Genomics Platform"/>
            <consortium name="The Broad Institute Genome Sequencing Center for Infectious Disease"/>
            <person name="Wu L."/>
            <person name="Ma J."/>
        </authorList>
    </citation>
    <scope>NUCLEOTIDE SEQUENCE [LARGE SCALE GENOMIC DNA]</scope>
    <source>
        <strain evidence="3">JCM 17337</strain>
    </source>
</reference>
<organism evidence="2 3">
    <name type="scientific">Flavobacterium ginsengiterrae</name>
    <dbReference type="NCBI Taxonomy" id="871695"/>
    <lineage>
        <taxon>Bacteria</taxon>
        <taxon>Pseudomonadati</taxon>
        <taxon>Bacteroidota</taxon>
        <taxon>Flavobacteriia</taxon>
        <taxon>Flavobacteriales</taxon>
        <taxon>Flavobacteriaceae</taxon>
        <taxon>Flavobacterium</taxon>
    </lineage>
</organism>
<evidence type="ECO:0000313" key="3">
    <source>
        <dbReference type="Proteomes" id="UP001500748"/>
    </source>
</evidence>
<proteinExistence type="predicted"/>
<feature type="transmembrane region" description="Helical" evidence="1">
    <location>
        <begin position="81"/>
        <end position="98"/>
    </location>
</feature>
<gene>
    <name evidence="2" type="ORF">GCM10022423_35990</name>
</gene>
<accession>A0ABP7GZW2</accession>
<dbReference type="EMBL" id="BAABDU010000006">
    <property type="protein sequence ID" value="GAA3777358.1"/>
    <property type="molecule type" value="Genomic_DNA"/>
</dbReference>
<dbReference type="RefSeq" id="WP_345146012.1">
    <property type="nucleotide sequence ID" value="NZ_BAABDU010000006.1"/>
</dbReference>
<feature type="transmembrane region" description="Helical" evidence="1">
    <location>
        <begin position="56"/>
        <end position="75"/>
    </location>
</feature>
<dbReference type="Proteomes" id="UP001500748">
    <property type="component" value="Unassembled WGS sequence"/>
</dbReference>
<keyword evidence="1" id="KW-1133">Transmembrane helix</keyword>
<name>A0ABP7GZW2_9FLAO</name>
<keyword evidence="1" id="KW-0812">Transmembrane</keyword>